<evidence type="ECO:0000256" key="3">
    <source>
        <dbReference type="ARBA" id="ARBA00023273"/>
    </source>
</evidence>
<name>A0DPS9_PARTE</name>
<dbReference type="OrthoDB" id="307306at2759"/>
<feature type="compositionally biased region" description="Basic and acidic residues" evidence="4">
    <location>
        <begin position="129"/>
        <end position="146"/>
    </location>
</feature>
<proteinExistence type="predicted"/>
<evidence type="ECO:0000256" key="1">
    <source>
        <dbReference type="ARBA" id="ARBA00004138"/>
    </source>
</evidence>
<comment type="subcellular location">
    <subcellularLocation>
        <location evidence="1">Cell projection</location>
        <location evidence="1">Cilium</location>
    </subcellularLocation>
</comment>
<evidence type="ECO:0000256" key="4">
    <source>
        <dbReference type="SAM" id="MobiDB-lite"/>
    </source>
</evidence>
<dbReference type="EMBL" id="CT868529">
    <property type="protein sequence ID" value="CAK85046.1"/>
    <property type="molecule type" value="Genomic_DNA"/>
</dbReference>
<evidence type="ECO:0000313" key="6">
    <source>
        <dbReference type="Proteomes" id="UP000000600"/>
    </source>
</evidence>
<feature type="region of interest" description="Disordered" evidence="4">
    <location>
        <begin position="123"/>
        <end position="157"/>
    </location>
</feature>
<keyword evidence="6" id="KW-1185">Reference proteome</keyword>
<keyword evidence="3" id="KW-0966">Cell projection</keyword>
<dbReference type="PANTHER" id="PTHR31183">
    <property type="entry name" value="TRICHOPLEIN KERATIN FILAMENT-BINDING PROTEIN FAMILY MEMBER"/>
    <property type="match status" value="1"/>
</dbReference>
<keyword evidence="2" id="KW-0969">Cilium</keyword>
<dbReference type="HOGENOM" id="CLU_1681330_0_0_1"/>
<dbReference type="PANTHER" id="PTHR31183:SF1">
    <property type="entry name" value="CILIA- AND FLAGELLA-ASSOCIATED PROTEIN 53"/>
    <property type="match status" value="1"/>
</dbReference>
<dbReference type="Proteomes" id="UP000000600">
    <property type="component" value="Unassembled WGS sequence"/>
</dbReference>
<reference evidence="5 6" key="1">
    <citation type="journal article" date="2006" name="Nature">
        <title>Global trends of whole-genome duplications revealed by the ciliate Paramecium tetraurelia.</title>
        <authorList>
            <consortium name="Genoscope"/>
            <person name="Aury J.-M."/>
            <person name="Jaillon O."/>
            <person name="Duret L."/>
            <person name="Noel B."/>
            <person name="Jubin C."/>
            <person name="Porcel B.M."/>
            <person name="Segurens B."/>
            <person name="Daubin V."/>
            <person name="Anthouard V."/>
            <person name="Aiach N."/>
            <person name="Arnaiz O."/>
            <person name="Billaut A."/>
            <person name="Beisson J."/>
            <person name="Blanc I."/>
            <person name="Bouhouche K."/>
            <person name="Camara F."/>
            <person name="Duharcourt S."/>
            <person name="Guigo R."/>
            <person name="Gogendeau D."/>
            <person name="Katinka M."/>
            <person name="Keller A.-M."/>
            <person name="Kissmehl R."/>
            <person name="Klotz C."/>
            <person name="Koll F."/>
            <person name="Le Moue A."/>
            <person name="Lepere C."/>
            <person name="Malinsky S."/>
            <person name="Nowacki M."/>
            <person name="Nowak J.K."/>
            <person name="Plattner H."/>
            <person name="Poulain J."/>
            <person name="Ruiz F."/>
            <person name="Serrano V."/>
            <person name="Zagulski M."/>
            <person name="Dessen P."/>
            <person name="Betermier M."/>
            <person name="Weissenbach J."/>
            <person name="Scarpelli C."/>
            <person name="Schachter V."/>
            <person name="Sperling L."/>
            <person name="Meyer E."/>
            <person name="Cohen J."/>
            <person name="Wincker P."/>
        </authorList>
    </citation>
    <scope>NUCLEOTIDE SEQUENCE [LARGE SCALE GENOMIC DNA]</scope>
    <source>
        <strain evidence="5 6">Stock d4-2</strain>
    </source>
</reference>
<dbReference type="KEGG" id="ptm:GSPATT00019228001"/>
<dbReference type="GO" id="GO:0005929">
    <property type="term" value="C:cilium"/>
    <property type="evidence" value="ECO:0007669"/>
    <property type="project" value="UniProtKB-SubCell"/>
</dbReference>
<evidence type="ECO:0000313" key="5">
    <source>
        <dbReference type="EMBL" id="CAK85046.1"/>
    </source>
</evidence>
<dbReference type="RefSeq" id="XP_001452443.1">
    <property type="nucleotide sequence ID" value="XM_001452406.1"/>
</dbReference>
<accession>A0DPS9</accession>
<evidence type="ECO:0000256" key="2">
    <source>
        <dbReference type="ARBA" id="ARBA00023069"/>
    </source>
</evidence>
<dbReference type="InterPro" id="IPR043596">
    <property type="entry name" value="CFAP53/TCHP"/>
</dbReference>
<protein>
    <submittedName>
        <fullName evidence="5">Uncharacterized protein</fullName>
    </submittedName>
</protein>
<gene>
    <name evidence="5" type="ORF">GSPATT00019228001</name>
</gene>
<dbReference type="InParanoid" id="A0DPS9"/>
<sequence length="157" mass="19351">MEQAEKQRQKEETRQFLLNFKNRTNEYSVNDQLKERLINEENNRQWETKEAKWKAEDDARVKLMYEVYAQRAENVEIKKKIIEDEKNVKQLDKMELHRQMELYQKELEEKQRLEQEKIMQTKHNLINQMDEKKQRQQLLRDKKQQEEGGTSKIKRGI</sequence>
<dbReference type="AlphaFoldDB" id="A0DPS9"/>
<dbReference type="GeneID" id="5038228"/>
<organism evidence="5 6">
    <name type="scientific">Paramecium tetraurelia</name>
    <dbReference type="NCBI Taxonomy" id="5888"/>
    <lineage>
        <taxon>Eukaryota</taxon>
        <taxon>Sar</taxon>
        <taxon>Alveolata</taxon>
        <taxon>Ciliophora</taxon>
        <taxon>Intramacronucleata</taxon>
        <taxon>Oligohymenophorea</taxon>
        <taxon>Peniculida</taxon>
        <taxon>Parameciidae</taxon>
        <taxon>Paramecium</taxon>
    </lineage>
</organism>